<proteinExistence type="predicted"/>
<protein>
    <submittedName>
        <fullName evidence="2">Uncharacterized protein</fullName>
    </submittedName>
</protein>
<feature type="transmembrane region" description="Helical" evidence="1">
    <location>
        <begin position="100"/>
        <end position="119"/>
    </location>
</feature>
<comment type="caution">
    <text evidence="2">The sequence shown here is derived from an EMBL/GenBank/DDBJ whole genome shotgun (WGS) entry which is preliminary data.</text>
</comment>
<feature type="transmembrane region" description="Helical" evidence="1">
    <location>
        <begin position="71"/>
        <end position="94"/>
    </location>
</feature>
<keyword evidence="1" id="KW-1133">Transmembrane helix</keyword>
<gene>
    <name evidence="2" type="ORF">GCM10011496_34380</name>
</gene>
<dbReference type="AlphaFoldDB" id="A0A916SPC8"/>
<evidence type="ECO:0000256" key="1">
    <source>
        <dbReference type="SAM" id="Phobius"/>
    </source>
</evidence>
<reference evidence="2" key="2">
    <citation type="submission" date="2020-09" db="EMBL/GenBank/DDBJ databases">
        <authorList>
            <person name="Sun Q."/>
            <person name="Zhou Y."/>
        </authorList>
    </citation>
    <scope>NUCLEOTIDE SEQUENCE</scope>
    <source>
        <strain evidence="2">CGMCC 1.15322</strain>
    </source>
</reference>
<dbReference type="EMBL" id="BMIG01000016">
    <property type="protein sequence ID" value="GGB10560.1"/>
    <property type="molecule type" value="Genomic_DNA"/>
</dbReference>
<accession>A0A916SPC8</accession>
<sequence>MKAAERLALAAMEAQQQKALDASQGAVRTRDKWQSAQRAQELRVFLYRLALTLALLVAAGWPFAKKRKSTYWPFVWGFIFFALLAFFAELVPYLPSFGGYVRYIVGIVITVLVGRHAIVSLNRYLKEQKLAKLLPDAQCRE</sequence>
<keyword evidence="3" id="KW-1185">Reference proteome</keyword>
<organism evidence="2 3">
    <name type="scientific">Polaromonas eurypsychrophila</name>
    <dbReference type="NCBI Taxonomy" id="1614635"/>
    <lineage>
        <taxon>Bacteria</taxon>
        <taxon>Pseudomonadati</taxon>
        <taxon>Pseudomonadota</taxon>
        <taxon>Betaproteobacteria</taxon>
        <taxon>Burkholderiales</taxon>
        <taxon>Comamonadaceae</taxon>
        <taxon>Polaromonas</taxon>
    </lineage>
</organism>
<reference evidence="2" key="1">
    <citation type="journal article" date="2014" name="Int. J. Syst. Evol. Microbiol.">
        <title>Complete genome sequence of Corynebacterium casei LMG S-19264T (=DSM 44701T), isolated from a smear-ripened cheese.</title>
        <authorList>
            <consortium name="US DOE Joint Genome Institute (JGI-PGF)"/>
            <person name="Walter F."/>
            <person name="Albersmeier A."/>
            <person name="Kalinowski J."/>
            <person name="Ruckert C."/>
        </authorList>
    </citation>
    <scope>NUCLEOTIDE SEQUENCE</scope>
    <source>
        <strain evidence="2">CGMCC 1.15322</strain>
    </source>
</reference>
<keyword evidence="1" id="KW-0812">Transmembrane</keyword>
<evidence type="ECO:0000313" key="3">
    <source>
        <dbReference type="Proteomes" id="UP000620596"/>
    </source>
</evidence>
<keyword evidence="1" id="KW-0472">Membrane</keyword>
<dbReference type="Proteomes" id="UP000620596">
    <property type="component" value="Unassembled WGS sequence"/>
</dbReference>
<feature type="transmembrane region" description="Helical" evidence="1">
    <location>
        <begin position="45"/>
        <end position="64"/>
    </location>
</feature>
<name>A0A916SPC8_9BURK</name>
<evidence type="ECO:0000313" key="2">
    <source>
        <dbReference type="EMBL" id="GGB10560.1"/>
    </source>
</evidence>